<accession>A0AAD9D1C0</accession>
<dbReference type="AlphaFoldDB" id="A0AAD9D1C0"/>
<sequence>MLSYTTPKSLIVAVVVLYTLPGLSYQYLSPSNLSTLQPSHLPCTKLSARGGTLHTPMQHCDALVLLAPCRYRGWVCCLYTLPFGSM</sequence>
<evidence type="ECO:0000313" key="1">
    <source>
        <dbReference type="EMBL" id="KAK1924398.1"/>
    </source>
</evidence>
<dbReference type="Proteomes" id="UP001182556">
    <property type="component" value="Unassembled WGS sequence"/>
</dbReference>
<organism evidence="1 2">
    <name type="scientific">Papiliotrema laurentii</name>
    <name type="common">Cryptococcus laurentii</name>
    <dbReference type="NCBI Taxonomy" id="5418"/>
    <lineage>
        <taxon>Eukaryota</taxon>
        <taxon>Fungi</taxon>
        <taxon>Dikarya</taxon>
        <taxon>Basidiomycota</taxon>
        <taxon>Agaricomycotina</taxon>
        <taxon>Tremellomycetes</taxon>
        <taxon>Tremellales</taxon>
        <taxon>Rhynchogastremaceae</taxon>
        <taxon>Papiliotrema</taxon>
    </lineage>
</organism>
<evidence type="ECO:0000313" key="2">
    <source>
        <dbReference type="Proteomes" id="UP001182556"/>
    </source>
</evidence>
<name>A0AAD9D1C0_PAPLA</name>
<gene>
    <name evidence="1" type="ORF">DB88DRAFT_285127</name>
</gene>
<reference evidence="1" key="1">
    <citation type="submission" date="2023-02" db="EMBL/GenBank/DDBJ databases">
        <title>Identification and recombinant expression of a fungal hydrolase from Papiliotrema laurentii that hydrolyzes apple cutin and clears colloidal polyester polyurethane.</title>
        <authorList>
            <consortium name="DOE Joint Genome Institute"/>
            <person name="Roman V.A."/>
            <person name="Bojanowski C."/>
            <person name="Crable B.R."/>
            <person name="Wagner D.N."/>
            <person name="Hung C.S."/>
            <person name="Nadeau L.J."/>
            <person name="Schratz L."/>
            <person name="Haridas S."/>
            <person name="Pangilinan J."/>
            <person name="Lipzen A."/>
            <person name="Na H."/>
            <person name="Yan M."/>
            <person name="Ng V."/>
            <person name="Grigoriev I.V."/>
            <person name="Spatafora J.W."/>
            <person name="Barlow D."/>
            <person name="Biffinger J."/>
            <person name="Kelley-Loughnane N."/>
            <person name="Varaljay V.A."/>
            <person name="Crookes-Goodson W.J."/>
        </authorList>
    </citation>
    <scope>NUCLEOTIDE SEQUENCE</scope>
    <source>
        <strain evidence="1">5307AH</strain>
    </source>
</reference>
<dbReference type="EMBL" id="JAODAN010000005">
    <property type="protein sequence ID" value="KAK1924398.1"/>
    <property type="molecule type" value="Genomic_DNA"/>
</dbReference>
<keyword evidence="2" id="KW-1185">Reference proteome</keyword>
<proteinExistence type="predicted"/>
<protein>
    <submittedName>
        <fullName evidence="1">Uncharacterized protein</fullName>
    </submittedName>
</protein>
<comment type="caution">
    <text evidence="1">The sequence shown here is derived from an EMBL/GenBank/DDBJ whole genome shotgun (WGS) entry which is preliminary data.</text>
</comment>